<dbReference type="Pfam" id="PF02431">
    <property type="entry name" value="Chalcone"/>
    <property type="match status" value="1"/>
</dbReference>
<dbReference type="PANTHER" id="PTHR28039">
    <property type="entry name" value="CHALCONE--FLAVONONE ISOMERASE 1-RELATED"/>
    <property type="match status" value="1"/>
</dbReference>
<reference evidence="9 10" key="1">
    <citation type="submission" date="2022-01" db="EMBL/GenBank/DDBJ databases">
        <authorList>
            <person name="Xiong W."/>
            <person name="Schranz E."/>
        </authorList>
    </citation>
    <scope>NUCLEOTIDE SEQUENCE [LARGE SCALE GENOMIC DNA]</scope>
</reference>
<dbReference type="AlphaFoldDB" id="A0AAU9N3T6"/>
<dbReference type="EMBL" id="CAKMRJ010002223">
    <property type="protein sequence ID" value="CAH1427573.1"/>
    <property type="molecule type" value="Genomic_DNA"/>
</dbReference>
<evidence type="ECO:0000256" key="4">
    <source>
        <dbReference type="ARBA" id="ARBA00023241"/>
    </source>
</evidence>
<keyword evidence="10" id="KW-1185">Reference proteome</keyword>
<keyword evidence="3" id="KW-0413">Isomerase</keyword>
<evidence type="ECO:0000256" key="1">
    <source>
        <dbReference type="ARBA" id="ARBA00004966"/>
    </source>
</evidence>
<name>A0AAU9N3T6_9ASTR</name>
<proteinExistence type="inferred from homology"/>
<accession>A0AAU9N3T6</accession>
<dbReference type="InterPro" id="IPR036298">
    <property type="entry name" value="Chalcone_isomerase_sf"/>
</dbReference>
<evidence type="ECO:0000256" key="6">
    <source>
        <dbReference type="ARBA" id="ARBA00034056"/>
    </source>
</evidence>
<feature type="domain" description="Chalcone isomerase" evidence="8">
    <location>
        <begin position="12"/>
        <end position="105"/>
    </location>
</feature>
<comment type="pathway">
    <text evidence="1">Secondary metabolite biosynthesis; flavonoid biosynthesis.</text>
</comment>
<organism evidence="9 10">
    <name type="scientific">Lactuca virosa</name>
    <dbReference type="NCBI Taxonomy" id="75947"/>
    <lineage>
        <taxon>Eukaryota</taxon>
        <taxon>Viridiplantae</taxon>
        <taxon>Streptophyta</taxon>
        <taxon>Embryophyta</taxon>
        <taxon>Tracheophyta</taxon>
        <taxon>Spermatophyta</taxon>
        <taxon>Magnoliopsida</taxon>
        <taxon>eudicotyledons</taxon>
        <taxon>Gunneridae</taxon>
        <taxon>Pentapetalae</taxon>
        <taxon>asterids</taxon>
        <taxon>campanulids</taxon>
        <taxon>Asterales</taxon>
        <taxon>Asteraceae</taxon>
        <taxon>Cichorioideae</taxon>
        <taxon>Cichorieae</taxon>
        <taxon>Lactucinae</taxon>
        <taxon>Lactuca</taxon>
    </lineage>
</organism>
<dbReference type="PANTHER" id="PTHR28039:SF8">
    <property type="entry name" value="CHALCONE--FLAVANONE ISOMERASE 1-RELATED"/>
    <property type="match status" value="1"/>
</dbReference>
<protein>
    <recommendedName>
        <fullName evidence="7">Chalcone-flavonone isomerase family protein</fullName>
    </recommendedName>
</protein>
<dbReference type="Gene3D" id="1.10.890.20">
    <property type="match status" value="1"/>
</dbReference>
<comment type="catalytic activity">
    <reaction evidence="6">
        <text>a chalcone = a flavanone.</text>
        <dbReference type="EC" id="5.5.1.6"/>
    </reaction>
</comment>
<dbReference type="InterPro" id="IPR016088">
    <property type="entry name" value="Chalcone_isomerase_3-sand"/>
</dbReference>
<dbReference type="SUPFAM" id="SSF54626">
    <property type="entry name" value="Chalcone isomerase"/>
    <property type="match status" value="1"/>
</dbReference>
<dbReference type="Gene3D" id="3.50.70.10">
    <property type="match status" value="1"/>
</dbReference>
<comment type="function">
    <text evidence="5">Catalyzes the intramolecular cyclization of bicyclic chalcones into tricyclic (S)-flavanones. Responsible for the isomerization of 4,2',4',6'-tetrahydroxychalcone (also termed chalcone) into naringenin.</text>
</comment>
<evidence type="ECO:0000259" key="8">
    <source>
        <dbReference type="Pfam" id="PF02431"/>
    </source>
</evidence>
<evidence type="ECO:0000256" key="3">
    <source>
        <dbReference type="ARBA" id="ARBA00023235"/>
    </source>
</evidence>
<evidence type="ECO:0000313" key="10">
    <source>
        <dbReference type="Proteomes" id="UP001157418"/>
    </source>
</evidence>
<dbReference type="InterPro" id="IPR016087">
    <property type="entry name" value="Chalcone_isomerase"/>
</dbReference>
<dbReference type="Proteomes" id="UP001157418">
    <property type="component" value="Unassembled WGS sequence"/>
</dbReference>
<dbReference type="InterPro" id="IPR044164">
    <property type="entry name" value="CFI"/>
</dbReference>
<gene>
    <name evidence="9" type="ORF">LVIROSA_LOCUS14571</name>
</gene>
<comment type="similarity">
    <text evidence="2 7">Belongs to the chalcone isomerase family.</text>
</comment>
<dbReference type="GO" id="GO:0045430">
    <property type="term" value="F:chalcone isomerase activity"/>
    <property type="evidence" value="ECO:0007669"/>
    <property type="project" value="UniProtKB-EC"/>
</dbReference>
<evidence type="ECO:0000256" key="7">
    <source>
        <dbReference type="RuleBase" id="RU361158"/>
    </source>
</evidence>
<evidence type="ECO:0000313" key="9">
    <source>
        <dbReference type="EMBL" id="CAH1427573.1"/>
    </source>
</evidence>
<evidence type="ECO:0000256" key="5">
    <source>
        <dbReference type="ARBA" id="ARBA00025429"/>
    </source>
</evidence>
<keyword evidence="4" id="KW-0284">Flavonoid biosynthesis</keyword>
<sequence length="123" mass="13611">MAPPPSPTSLQIESVVFPPSVKPPGATTTLFLVGADINSHIQISVRGMEIEGNFVKFTGIGVYLEDKAILSLTVKWKGKNAAELTDSVEFFRDIVTGVIKWLQKSIITNKGKKYNFCFDIRCY</sequence>
<dbReference type="GO" id="GO:0009813">
    <property type="term" value="P:flavonoid biosynthetic process"/>
    <property type="evidence" value="ECO:0007669"/>
    <property type="project" value="UniProtKB-KW"/>
</dbReference>
<comment type="caution">
    <text evidence="9">The sequence shown here is derived from an EMBL/GenBank/DDBJ whole genome shotgun (WGS) entry which is preliminary data.</text>
</comment>
<evidence type="ECO:0000256" key="2">
    <source>
        <dbReference type="ARBA" id="ARBA00007166"/>
    </source>
</evidence>
<dbReference type="InterPro" id="IPR016089">
    <property type="entry name" value="Chalcone_isomerase_bundle_sf"/>
</dbReference>